<dbReference type="EMBL" id="CM001743">
    <property type="protein sequence ID" value="KJB23464.1"/>
    <property type="molecule type" value="Genomic_DNA"/>
</dbReference>
<dbReference type="Gramene" id="KJB23464">
    <property type="protein sequence ID" value="KJB23464"/>
    <property type="gene ID" value="B456_004G099700"/>
</dbReference>
<proteinExistence type="predicted"/>
<gene>
    <name evidence="1" type="ORF">B456_004G099700</name>
</gene>
<accession>A0A0D2QV06</accession>
<sequence length="90" mass="10263">MAHKSTSIVIRSKIKMLTTKFENLIMEENETIGILYVKSYTNAKLARNVLFSLLDKFNIKATAIEEDKDINTMHIDELIGSLQTVECNLD</sequence>
<evidence type="ECO:0000313" key="2">
    <source>
        <dbReference type="Proteomes" id="UP000032304"/>
    </source>
</evidence>
<evidence type="ECO:0000313" key="1">
    <source>
        <dbReference type="EMBL" id="KJB23464.1"/>
    </source>
</evidence>
<keyword evidence="2" id="KW-1185">Reference proteome</keyword>
<dbReference type="Proteomes" id="UP000032304">
    <property type="component" value="Chromosome 4"/>
</dbReference>
<dbReference type="AlphaFoldDB" id="A0A0D2QV06"/>
<name>A0A0D2QV06_GOSRA</name>
<reference evidence="1 2" key="1">
    <citation type="journal article" date="2012" name="Nature">
        <title>Repeated polyploidization of Gossypium genomes and the evolution of spinnable cotton fibres.</title>
        <authorList>
            <person name="Paterson A.H."/>
            <person name="Wendel J.F."/>
            <person name="Gundlach H."/>
            <person name="Guo H."/>
            <person name="Jenkins J."/>
            <person name="Jin D."/>
            <person name="Llewellyn D."/>
            <person name="Showmaker K.C."/>
            <person name="Shu S."/>
            <person name="Udall J."/>
            <person name="Yoo M.J."/>
            <person name="Byers R."/>
            <person name="Chen W."/>
            <person name="Doron-Faigenboim A."/>
            <person name="Duke M.V."/>
            <person name="Gong L."/>
            <person name="Grimwood J."/>
            <person name="Grover C."/>
            <person name="Grupp K."/>
            <person name="Hu G."/>
            <person name="Lee T.H."/>
            <person name="Li J."/>
            <person name="Lin L."/>
            <person name="Liu T."/>
            <person name="Marler B.S."/>
            <person name="Page J.T."/>
            <person name="Roberts A.W."/>
            <person name="Romanel E."/>
            <person name="Sanders W.S."/>
            <person name="Szadkowski E."/>
            <person name="Tan X."/>
            <person name="Tang H."/>
            <person name="Xu C."/>
            <person name="Wang J."/>
            <person name="Wang Z."/>
            <person name="Zhang D."/>
            <person name="Zhang L."/>
            <person name="Ashrafi H."/>
            <person name="Bedon F."/>
            <person name="Bowers J.E."/>
            <person name="Brubaker C.L."/>
            <person name="Chee P.W."/>
            <person name="Das S."/>
            <person name="Gingle A.R."/>
            <person name="Haigler C.H."/>
            <person name="Harker D."/>
            <person name="Hoffmann L.V."/>
            <person name="Hovav R."/>
            <person name="Jones D.C."/>
            <person name="Lemke C."/>
            <person name="Mansoor S."/>
            <person name="ur Rahman M."/>
            <person name="Rainville L.N."/>
            <person name="Rambani A."/>
            <person name="Reddy U.K."/>
            <person name="Rong J.K."/>
            <person name="Saranga Y."/>
            <person name="Scheffler B.E."/>
            <person name="Scheffler J.A."/>
            <person name="Stelly D.M."/>
            <person name="Triplett B.A."/>
            <person name="Van Deynze A."/>
            <person name="Vaslin M.F."/>
            <person name="Waghmare V.N."/>
            <person name="Walford S.A."/>
            <person name="Wright R.J."/>
            <person name="Zaki E.A."/>
            <person name="Zhang T."/>
            <person name="Dennis E.S."/>
            <person name="Mayer K.F."/>
            <person name="Peterson D.G."/>
            <person name="Rokhsar D.S."/>
            <person name="Wang X."/>
            <person name="Schmutz J."/>
        </authorList>
    </citation>
    <scope>NUCLEOTIDE SEQUENCE [LARGE SCALE GENOMIC DNA]</scope>
</reference>
<organism evidence="1 2">
    <name type="scientific">Gossypium raimondii</name>
    <name type="common">Peruvian cotton</name>
    <name type="synonym">Gossypium klotzschianum subsp. raimondii</name>
    <dbReference type="NCBI Taxonomy" id="29730"/>
    <lineage>
        <taxon>Eukaryota</taxon>
        <taxon>Viridiplantae</taxon>
        <taxon>Streptophyta</taxon>
        <taxon>Embryophyta</taxon>
        <taxon>Tracheophyta</taxon>
        <taxon>Spermatophyta</taxon>
        <taxon>Magnoliopsida</taxon>
        <taxon>eudicotyledons</taxon>
        <taxon>Gunneridae</taxon>
        <taxon>Pentapetalae</taxon>
        <taxon>rosids</taxon>
        <taxon>malvids</taxon>
        <taxon>Malvales</taxon>
        <taxon>Malvaceae</taxon>
        <taxon>Malvoideae</taxon>
        <taxon>Gossypium</taxon>
    </lineage>
</organism>
<protein>
    <submittedName>
        <fullName evidence="1">Uncharacterized protein</fullName>
    </submittedName>
</protein>